<dbReference type="InterPro" id="IPR005549">
    <property type="entry name" value="Kinetochore_Nuf2_N"/>
</dbReference>
<keyword evidence="5" id="KW-0498">Mitosis</keyword>
<protein>
    <recommendedName>
        <fullName evidence="10">Kinetochore protein Nuf2 N-terminal domain-containing protein</fullName>
    </recommendedName>
</protein>
<keyword evidence="3" id="KW-0158">Chromosome</keyword>
<evidence type="ECO:0000256" key="6">
    <source>
        <dbReference type="ARBA" id="ARBA00023054"/>
    </source>
</evidence>
<evidence type="ECO:0000313" key="11">
    <source>
        <dbReference type="EMBL" id="KAG8200096.1"/>
    </source>
</evidence>
<feature type="domain" description="Kinetochore protein Nuf2 N-terminal" evidence="10">
    <location>
        <begin position="7"/>
        <end position="130"/>
    </location>
</feature>
<name>A0AAV6VX67_9ARAC</name>
<sequence>MAVAGKLTDENIFQCLKTFNVPVRMSDINTPTRDFVIRVFECFLKDQQIDISSQNQRNFDSIKHMENPELCHEGTMLIQLVKYINKITRKNGLEITIRDIFEPKPKRTKRILNYLILFWNYLWQKNLIFQNVEQSYNEERRHVEQMLEEISELQRKKDECSSVLDAMEPSKEELESCVSSKTEKAAEFQKLHKGIMDEYEYVIKKKEKDLSEKISTLEVNVLSLKEQINEIEQLILPSPERLSTELQRTKDVIKNEDIKIREKVLQLKETKKSLDVANQTCEQSTKITEVLRDIKSALEEFSKLIDLFLCAYANFEKEEDQLKRNMAELENKDKLKNMIAEKEMKISLNTLKYKESMEETLISLKNKIANELKVLELLKLRKADIAQRSNKVSQSANEVVGFVKQAEDLSEKQESECLAQMEAIVAAYIQNCKEIKAHAKKTFWRG</sequence>
<dbReference type="Gene3D" id="1.10.418.60">
    <property type="entry name" value="Ncd80 complex, Nuf2 subunit"/>
    <property type="match status" value="1"/>
</dbReference>
<reference evidence="11 12" key="1">
    <citation type="journal article" date="2022" name="Nat. Ecol. Evol.">
        <title>A masculinizing supergene underlies an exaggerated male reproductive morph in a spider.</title>
        <authorList>
            <person name="Hendrickx F."/>
            <person name="De Corte Z."/>
            <person name="Sonet G."/>
            <person name="Van Belleghem S.M."/>
            <person name="Kostlbacher S."/>
            <person name="Vangestel C."/>
        </authorList>
    </citation>
    <scope>NUCLEOTIDE SEQUENCE [LARGE SCALE GENOMIC DNA]</scope>
    <source>
        <strain evidence="11">W744_W776</strain>
    </source>
</reference>
<dbReference type="Proteomes" id="UP000827092">
    <property type="component" value="Unassembled WGS sequence"/>
</dbReference>
<evidence type="ECO:0000313" key="12">
    <source>
        <dbReference type="Proteomes" id="UP000827092"/>
    </source>
</evidence>
<evidence type="ECO:0000256" key="1">
    <source>
        <dbReference type="ARBA" id="ARBA00004584"/>
    </source>
</evidence>
<evidence type="ECO:0000256" key="7">
    <source>
        <dbReference type="ARBA" id="ARBA00023306"/>
    </source>
</evidence>
<dbReference type="AlphaFoldDB" id="A0AAV6VX67"/>
<evidence type="ECO:0000256" key="9">
    <source>
        <dbReference type="SAM" id="Coils"/>
    </source>
</evidence>
<keyword evidence="7" id="KW-0131">Cell cycle</keyword>
<comment type="similarity">
    <text evidence="2">Belongs to the NUF2 family.</text>
</comment>
<dbReference type="InterPro" id="IPR038275">
    <property type="entry name" value="Nuf2_N_sf"/>
</dbReference>
<proteinExistence type="inferred from homology"/>
<gene>
    <name evidence="11" type="ORF">JTE90_001952</name>
</gene>
<feature type="coiled-coil region" evidence="9">
    <location>
        <begin position="312"/>
        <end position="374"/>
    </location>
</feature>
<feature type="coiled-coil region" evidence="9">
    <location>
        <begin position="129"/>
        <end position="163"/>
    </location>
</feature>
<keyword evidence="6 9" id="KW-0175">Coiled coil</keyword>
<feature type="coiled-coil region" evidence="9">
    <location>
        <begin position="207"/>
        <end position="234"/>
    </location>
</feature>
<comment type="subcellular location">
    <subcellularLocation>
        <location evidence="1">Chromosome</location>
        <location evidence="1">Centromere</location>
    </subcellularLocation>
</comment>
<evidence type="ECO:0000256" key="2">
    <source>
        <dbReference type="ARBA" id="ARBA00005498"/>
    </source>
</evidence>
<accession>A0AAV6VX67</accession>
<evidence type="ECO:0000256" key="3">
    <source>
        <dbReference type="ARBA" id="ARBA00022454"/>
    </source>
</evidence>
<dbReference type="EMBL" id="JAFNEN010000020">
    <property type="protein sequence ID" value="KAG8200096.1"/>
    <property type="molecule type" value="Genomic_DNA"/>
</dbReference>
<evidence type="ECO:0000259" key="10">
    <source>
        <dbReference type="Pfam" id="PF03800"/>
    </source>
</evidence>
<comment type="caution">
    <text evidence="11">The sequence shown here is derived from an EMBL/GenBank/DDBJ whole genome shotgun (WGS) entry which is preliminary data.</text>
</comment>
<keyword evidence="12" id="KW-1185">Reference proteome</keyword>
<dbReference type="GO" id="GO:0031262">
    <property type="term" value="C:Ndc80 complex"/>
    <property type="evidence" value="ECO:0007669"/>
    <property type="project" value="InterPro"/>
</dbReference>
<organism evidence="11 12">
    <name type="scientific">Oedothorax gibbosus</name>
    <dbReference type="NCBI Taxonomy" id="931172"/>
    <lineage>
        <taxon>Eukaryota</taxon>
        <taxon>Metazoa</taxon>
        <taxon>Ecdysozoa</taxon>
        <taxon>Arthropoda</taxon>
        <taxon>Chelicerata</taxon>
        <taxon>Arachnida</taxon>
        <taxon>Araneae</taxon>
        <taxon>Araneomorphae</taxon>
        <taxon>Entelegynae</taxon>
        <taxon>Araneoidea</taxon>
        <taxon>Linyphiidae</taxon>
        <taxon>Erigoninae</taxon>
        <taxon>Oedothorax</taxon>
    </lineage>
</organism>
<evidence type="ECO:0000256" key="4">
    <source>
        <dbReference type="ARBA" id="ARBA00022618"/>
    </source>
</evidence>
<keyword evidence="8" id="KW-0137">Centromere</keyword>
<evidence type="ECO:0000256" key="5">
    <source>
        <dbReference type="ARBA" id="ARBA00022776"/>
    </source>
</evidence>
<dbReference type="Pfam" id="PF03800">
    <property type="entry name" value="Nuf2"/>
    <property type="match status" value="1"/>
</dbReference>
<evidence type="ECO:0000256" key="8">
    <source>
        <dbReference type="ARBA" id="ARBA00023328"/>
    </source>
</evidence>
<dbReference type="GO" id="GO:0051301">
    <property type="term" value="P:cell division"/>
    <property type="evidence" value="ECO:0007669"/>
    <property type="project" value="UniProtKB-KW"/>
</dbReference>
<keyword evidence="4" id="KW-0132">Cell division</keyword>